<reference evidence="1 2" key="1">
    <citation type="journal article" date="2022" name="Viruses">
        <title>Two Novel Lytic Bacteriophages Infecting Enterococcus spp. Are Promising Candidates for Targeted Antibacterial Therapy.</title>
        <authorList>
            <person name="Tkachev P.V."/>
            <person name="Pchelin I.M."/>
            <person name="Azarov D.V."/>
            <person name="Gorshkov A.N."/>
            <person name="Shamova O.V."/>
            <person name="Dmitriev A.V."/>
            <person name="Goncharov A.E."/>
        </authorList>
    </citation>
    <scope>NUCLEOTIDE SEQUENCE [LARGE SCALE GENOMIC DNA]</scope>
</reference>
<accession>A0AAE7WFN6</accession>
<evidence type="ECO:0000313" key="2">
    <source>
        <dbReference type="Proteomes" id="UP000827296"/>
    </source>
</evidence>
<keyword evidence="2" id="KW-1185">Reference proteome</keyword>
<organism evidence="1 2">
    <name type="scientific">Enterococcus phage SSsP-1</name>
    <dbReference type="NCBI Taxonomy" id="2859527"/>
    <lineage>
        <taxon>Viruses</taxon>
        <taxon>Duplodnaviria</taxon>
        <taxon>Heunggongvirae</taxon>
        <taxon>Uroviricota</taxon>
        <taxon>Caudoviricetes</taxon>
        <taxon>Saphexavirus</taxon>
        <taxon>Saphexavirus SSsP1</taxon>
    </lineage>
</organism>
<name>A0AAE7WFN6_9CAUD</name>
<proteinExistence type="predicted"/>
<sequence>MDYSRFKIGDTVLFQGNYCGAGTVINGNTYTVVQLTAKPRHAFIIDEHGNKKLIQMGFNFAKIKEA</sequence>
<protein>
    <submittedName>
        <fullName evidence="1">Uncharacterized protein</fullName>
    </submittedName>
</protein>
<dbReference type="Proteomes" id="UP000827296">
    <property type="component" value="Segment"/>
</dbReference>
<dbReference type="EMBL" id="MZ333457">
    <property type="protein sequence ID" value="QYI86585.1"/>
    <property type="molecule type" value="Genomic_DNA"/>
</dbReference>
<evidence type="ECO:0000313" key="1">
    <source>
        <dbReference type="EMBL" id="QYI86585.1"/>
    </source>
</evidence>